<dbReference type="Gene3D" id="1.10.287.90">
    <property type="match status" value="1"/>
</dbReference>
<dbReference type="SUPFAM" id="SSF81442">
    <property type="entry name" value="Cytochrome c oxidase subunit I-like"/>
    <property type="match status" value="1"/>
</dbReference>
<dbReference type="GO" id="GO:0005507">
    <property type="term" value="F:copper ion binding"/>
    <property type="evidence" value="ECO:0007669"/>
    <property type="project" value="InterPro"/>
</dbReference>
<dbReference type="InterPro" id="IPR036257">
    <property type="entry name" value="Cyt_c_oxidase_su2_TM_sf"/>
</dbReference>
<gene>
    <name evidence="22" type="primary">cox1</name>
    <name evidence="22" type="synonym">2</name>
</gene>
<dbReference type="PANTHER" id="PTHR10422">
    <property type="entry name" value="CYTOCHROME C OXIDASE SUBUNIT 1"/>
    <property type="match status" value="1"/>
</dbReference>
<feature type="transmembrane region" description="Helical" evidence="18">
    <location>
        <begin position="197"/>
        <end position="224"/>
    </location>
</feature>
<dbReference type="Pfam" id="PF00116">
    <property type="entry name" value="COX2"/>
    <property type="match status" value="2"/>
</dbReference>
<dbReference type="PANTHER" id="PTHR10422:SF18">
    <property type="entry name" value="CYTOCHROME C OXIDASE SUBUNIT 1"/>
    <property type="match status" value="1"/>
</dbReference>
<dbReference type="InterPro" id="IPR011759">
    <property type="entry name" value="Cyt_c_oxidase_su2_TM_dom"/>
</dbReference>
<dbReference type="Gene3D" id="1.20.210.10">
    <property type="entry name" value="Cytochrome c oxidase-like, subunit I domain"/>
    <property type="match status" value="1"/>
</dbReference>
<evidence type="ECO:0000256" key="12">
    <source>
        <dbReference type="ARBA" id="ARBA00022982"/>
    </source>
</evidence>
<keyword evidence="7" id="KW-0349">Heme</keyword>
<proteinExistence type="predicted"/>
<dbReference type="GO" id="GO:0020037">
    <property type="term" value="F:heme binding"/>
    <property type="evidence" value="ECO:0007669"/>
    <property type="project" value="InterPro"/>
</dbReference>
<keyword evidence="13 18" id="KW-1133">Transmembrane helix</keyword>
<dbReference type="EMBL" id="KP054475">
    <property type="protein sequence ID" value="ALG41010.1"/>
    <property type="molecule type" value="Genomic_DNA"/>
</dbReference>
<comment type="catalytic activity">
    <reaction evidence="17">
        <text>4 Fe(II)-[cytochrome c] + O2 + 8 H(+)(in) = 4 Fe(III)-[cytochrome c] + 2 H2O + 4 H(+)(out)</text>
        <dbReference type="Rhea" id="RHEA:11436"/>
        <dbReference type="Rhea" id="RHEA-COMP:10350"/>
        <dbReference type="Rhea" id="RHEA-COMP:14399"/>
        <dbReference type="ChEBI" id="CHEBI:15377"/>
        <dbReference type="ChEBI" id="CHEBI:15378"/>
        <dbReference type="ChEBI" id="CHEBI:15379"/>
        <dbReference type="ChEBI" id="CHEBI:29033"/>
        <dbReference type="ChEBI" id="CHEBI:29034"/>
        <dbReference type="EC" id="7.1.1.9"/>
    </reaction>
    <physiologicalReaction direction="left-to-right" evidence="17">
        <dbReference type="Rhea" id="RHEA:11437"/>
    </physiologicalReaction>
</comment>
<dbReference type="InterPro" id="IPR034210">
    <property type="entry name" value="CcO_II_C"/>
</dbReference>
<name>A0A0S0ITT7_ACAPO</name>
<evidence type="ECO:0000256" key="9">
    <source>
        <dbReference type="ARBA" id="ARBA00022692"/>
    </source>
</evidence>
<dbReference type="PROSITE" id="PS50999">
    <property type="entry name" value="COX2_TM"/>
    <property type="match status" value="1"/>
</dbReference>
<evidence type="ECO:0000256" key="18">
    <source>
        <dbReference type="SAM" id="Phobius"/>
    </source>
</evidence>
<comment type="cofactor">
    <cofactor evidence="2">
        <name>heme</name>
        <dbReference type="ChEBI" id="CHEBI:30413"/>
    </cofactor>
</comment>
<dbReference type="InterPro" id="IPR036927">
    <property type="entry name" value="Cyt_c_oxase-like_su1_sf"/>
</dbReference>
<dbReference type="Pfam" id="PF00115">
    <property type="entry name" value="COX1"/>
    <property type="match status" value="1"/>
</dbReference>
<feature type="transmembrane region" description="Helical" evidence="18">
    <location>
        <begin position="316"/>
        <end position="339"/>
    </location>
</feature>
<dbReference type="PROSITE" id="PS50855">
    <property type="entry name" value="COX1"/>
    <property type="match status" value="1"/>
</dbReference>
<keyword evidence="6" id="KW-0813">Transport</keyword>
<dbReference type="GO" id="GO:0004129">
    <property type="term" value="F:cytochrome-c oxidase activity"/>
    <property type="evidence" value="ECO:0007669"/>
    <property type="project" value="UniProtKB-EC"/>
</dbReference>
<dbReference type="SUPFAM" id="SSF49503">
    <property type="entry name" value="Cupredoxins"/>
    <property type="match status" value="1"/>
</dbReference>
<comment type="cofactor">
    <cofactor evidence="1">
        <name>Cu cation</name>
        <dbReference type="ChEBI" id="CHEBI:23378"/>
    </cofactor>
</comment>
<accession>A0A0S0ITT7</accession>
<dbReference type="InterPro" id="IPR033944">
    <property type="entry name" value="Cyt_c_oxase_su1_dom"/>
</dbReference>
<dbReference type="GO" id="GO:0006123">
    <property type="term" value="P:mitochondrial electron transport, cytochrome c to oxygen"/>
    <property type="evidence" value="ECO:0007669"/>
    <property type="project" value="TreeGrafter"/>
</dbReference>
<feature type="domain" description="Cytochrome oxidase subunit II copper A binding" evidence="20">
    <location>
        <begin position="685"/>
        <end position="865"/>
    </location>
</feature>
<keyword evidence="12" id="KW-0249">Electron transport</keyword>
<feature type="transmembrane region" description="Helical" evidence="18">
    <location>
        <begin position="30"/>
        <end position="51"/>
    </location>
</feature>
<evidence type="ECO:0000256" key="16">
    <source>
        <dbReference type="ARBA" id="ARBA00023136"/>
    </source>
</evidence>
<feature type="transmembrane region" description="Helical" evidence="18">
    <location>
        <begin position="71"/>
        <end position="97"/>
    </location>
</feature>
<dbReference type="PROSITE" id="PS50857">
    <property type="entry name" value="COX2_CUA"/>
    <property type="match status" value="1"/>
</dbReference>
<dbReference type="CDD" id="cd13912">
    <property type="entry name" value="CcO_II_C"/>
    <property type="match status" value="1"/>
</dbReference>
<keyword evidence="16 18" id="KW-0472">Membrane</keyword>
<organism evidence="22">
    <name type="scientific">Acanthamoeba polyphaga</name>
    <name type="common">Amoeba</name>
    <dbReference type="NCBI Taxonomy" id="5757"/>
    <lineage>
        <taxon>Eukaryota</taxon>
        <taxon>Amoebozoa</taxon>
        <taxon>Discosea</taxon>
        <taxon>Longamoebia</taxon>
        <taxon>Centramoebida</taxon>
        <taxon>Acanthamoebidae</taxon>
        <taxon>Acanthamoeba</taxon>
    </lineage>
</organism>
<dbReference type="PRINTS" id="PR01165">
    <property type="entry name" value="CYCOXIDASEI"/>
</dbReference>
<evidence type="ECO:0000256" key="14">
    <source>
        <dbReference type="ARBA" id="ARBA00023004"/>
    </source>
</evidence>
<keyword evidence="8" id="KW-0679">Respiratory chain</keyword>
<evidence type="ECO:0000256" key="10">
    <source>
        <dbReference type="ARBA" id="ARBA00022723"/>
    </source>
</evidence>
<evidence type="ECO:0000259" key="19">
    <source>
        <dbReference type="PROSITE" id="PS50855"/>
    </source>
</evidence>
<feature type="transmembrane region" description="Helical" evidence="18">
    <location>
        <begin position="535"/>
        <end position="555"/>
    </location>
</feature>
<sequence length="873" mass="99084">MINRLLNNLTSFFTDNRWLFSTNHKDIGTLYLIFGGFSGIIGTIFSMIIRLELAAPGSQILGGNSQLYNVIITAHAFVMIFFFVMPVMIGGFGNWFVPLMIGAPDMAFPRLNNISFWLLPPSLFLLLCSSLVEFGAGTGWTVYPPLSSIVAHSGGSVDLAIFSLHLAGISSLLGAINFITTIFNMRVPGLSMHKLPLFVWSVLITAFLLLFSLPVLAGAITMLLTDRNFNTSFFDPSGGGDPILYQHLFWFFGHPEVYILILPAFGIVSQIIGTFSNKSIFGYIGMVYAMLSIAVLGFIVWAHHMYTVGLDVDTRAYFTAATMMIAVPTGIKIFSWIATLWGGQIVRKTPLLFVIGFLILFTLGGLTGIVLSNAGLDIMLHDTYYVVAHFHYVLSMGAVFAFFAGFYYWFWKISGYTYNEMYGNVHFWLMFIGVNLTFFPMHFVGLAGMPRRIPDYPDNYYYWNILSSFGSIISSVSVIVFFYLIYLAFNNNNTPRLVKSIHSIFSPYVSFLTQRFLTIPSIKSVSDSSFFKSKILVVFFVTILFAFFAFHDSLLCLNDHTNSWKIGFQDPTTPIAYGIIKLHDHILFFLAVILFVVGYLLLSTYRKFYYGGLNNDLPESKSISVFATLVNTYKENLSFNVVNRTYNINHGTTIEIIWTILPAFILLFIAVPSFALLYAMDEIIDPVLTVKVIGHQWYWSYEYSDYSVVYSNKLFDYDSIDRFAAMEMMYKDMGYLKDRSLLSYLYIPMVIPETTIKFDSYMIHEAELNMGDLRLLKTDMPLFLPKNTHIRLLITSSDVLHSWAVPSFGVKVDAVPGRLNQTSLYLKNTGTFYGQCSELCGVNHAFMPIEVYVVNPIYFYNYVYIYFKNFNLI</sequence>
<evidence type="ECO:0000256" key="11">
    <source>
        <dbReference type="ARBA" id="ARBA00022967"/>
    </source>
</evidence>
<comment type="subcellular location">
    <subcellularLocation>
        <location evidence="3">Membrane</location>
        <topology evidence="3">Multi-pass membrane protein</topology>
    </subcellularLocation>
</comment>
<evidence type="ECO:0000256" key="17">
    <source>
        <dbReference type="ARBA" id="ARBA00049512"/>
    </source>
</evidence>
<feature type="transmembrane region" description="Helical" evidence="18">
    <location>
        <begin position="575"/>
        <end position="602"/>
    </location>
</feature>
<dbReference type="PROSITE" id="PS00078">
    <property type="entry name" value="COX2"/>
    <property type="match status" value="1"/>
</dbReference>
<dbReference type="Gene3D" id="2.60.40.420">
    <property type="entry name" value="Cupredoxins - blue copper proteins"/>
    <property type="match status" value="1"/>
</dbReference>
<keyword evidence="22" id="KW-0496">Mitochondrion</keyword>
<feature type="domain" description="Cytochrome oxidase subunit II transmembrane region profile" evidence="21">
    <location>
        <begin position="560"/>
        <end position="684"/>
    </location>
</feature>
<feature type="transmembrane region" description="Helical" evidence="18">
    <location>
        <begin position="118"/>
        <end position="140"/>
    </location>
</feature>
<dbReference type="InterPro" id="IPR001505">
    <property type="entry name" value="Copper_CuA"/>
</dbReference>
<keyword evidence="10" id="KW-0479">Metal-binding</keyword>
<dbReference type="CDD" id="cd01663">
    <property type="entry name" value="Cyt_c_Oxidase_I"/>
    <property type="match status" value="1"/>
</dbReference>
<keyword evidence="9 18" id="KW-0812">Transmembrane</keyword>
<dbReference type="InterPro" id="IPR023615">
    <property type="entry name" value="Cyt_c_Oxase_su1_BS"/>
</dbReference>
<keyword evidence="15" id="KW-0186">Copper</keyword>
<dbReference type="InterPro" id="IPR023616">
    <property type="entry name" value="Cyt_c_oxase-like_su1_dom"/>
</dbReference>
<evidence type="ECO:0000256" key="15">
    <source>
        <dbReference type="ARBA" id="ARBA00023008"/>
    </source>
</evidence>
<feature type="transmembrane region" description="Helical" evidence="18">
    <location>
        <begin position="461"/>
        <end position="489"/>
    </location>
</feature>
<dbReference type="EC" id="7.1.1.9" evidence="5"/>
<feature type="transmembrane region" description="Helical" evidence="18">
    <location>
        <begin position="656"/>
        <end position="680"/>
    </location>
</feature>
<feature type="transmembrane region" description="Helical" evidence="18">
    <location>
        <begin position="160"/>
        <end position="185"/>
    </location>
</feature>
<evidence type="ECO:0000259" key="21">
    <source>
        <dbReference type="PROSITE" id="PS50999"/>
    </source>
</evidence>
<evidence type="ECO:0000256" key="6">
    <source>
        <dbReference type="ARBA" id="ARBA00022448"/>
    </source>
</evidence>
<evidence type="ECO:0000256" key="3">
    <source>
        <dbReference type="ARBA" id="ARBA00004141"/>
    </source>
</evidence>
<evidence type="ECO:0000256" key="4">
    <source>
        <dbReference type="ARBA" id="ARBA00004673"/>
    </source>
</evidence>
<dbReference type="InterPro" id="IPR008972">
    <property type="entry name" value="Cupredoxin"/>
</dbReference>
<feature type="transmembrane region" description="Helical" evidence="18">
    <location>
        <begin position="351"/>
        <end position="370"/>
    </location>
</feature>
<evidence type="ECO:0000256" key="1">
    <source>
        <dbReference type="ARBA" id="ARBA00001935"/>
    </source>
</evidence>
<evidence type="ECO:0000256" key="7">
    <source>
        <dbReference type="ARBA" id="ARBA00022617"/>
    </source>
</evidence>
<dbReference type="InterPro" id="IPR002429">
    <property type="entry name" value="CcO_II-like_C"/>
</dbReference>
<evidence type="ECO:0000256" key="8">
    <source>
        <dbReference type="ARBA" id="ARBA00022660"/>
    </source>
</evidence>
<dbReference type="PROSITE" id="PS00077">
    <property type="entry name" value="COX1_CUB"/>
    <property type="match status" value="1"/>
</dbReference>
<keyword evidence="14" id="KW-0408">Iron</keyword>
<dbReference type="GO" id="GO:0015990">
    <property type="term" value="P:electron transport coupled proton transport"/>
    <property type="evidence" value="ECO:0007669"/>
    <property type="project" value="TreeGrafter"/>
</dbReference>
<geneLocation type="mitochondrion" evidence="22"/>
<protein>
    <recommendedName>
        <fullName evidence="5">cytochrome-c oxidase</fullName>
        <ecNumber evidence="5">7.1.1.9</ecNumber>
    </recommendedName>
</protein>
<dbReference type="SUPFAM" id="SSF81464">
    <property type="entry name" value="Cytochrome c oxidase subunit II-like, transmembrane region"/>
    <property type="match status" value="1"/>
</dbReference>
<evidence type="ECO:0000256" key="5">
    <source>
        <dbReference type="ARBA" id="ARBA00012949"/>
    </source>
</evidence>
<dbReference type="InterPro" id="IPR000883">
    <property type="entry name" value="Cyt_C_Oxase_1"/>
</dbReference>
<feature type="transmembrane region" description="Helical" evidence="18">
    <location>
        <begin position="422"/>
        <end position="441"/>
    </location>
</feature>
<feature type="domain" description="Cytochrome oxidase subunit I profile" evidence="19">
    <location>
        <begin position="12"/>
        <end position="523"/>
    </location>
</feature>
<dbReference type="FunFam" id="1.20.210.10:FF:000001">
    <property type="entry name" value="Cytochrome c oxidase subunit 1"/>
    <property type="match status" value="1"/>
</dbReference>
<dbReference type="GO" id="GO:0045277">
    <property type="term" value="C:respiratory chain complex IV"/>
    <property type="evidence" value="ECO:0007669"/>
    <property type="project" value="InterPro"/>
</dbReference>
<comment type="pathway">
    <text evidence="4">Energy metabolism; oxidative phosphorylation.</text>
</comment>
<feature type="transmembrane region" description="Helical" evidence="18">
    <location>
        <begin position="390"/>
        <end position="410"/>
    </location>
</feature>
<evidence type="ECO:0000259" key="20">
    <source>
        <dbReference type="PROSITE" id="PS50857"/>
    </source>
</evidence>
<dbReference type="Pfam" id="PF02790">
    <property type="entry name" value="COX2_TM"/>
    <property type="match status" value="2"/>
</dbReference>
<feature type="transmembrane region" description="Helical" evidence="18">
    <location>
        <begin position="244"/>
        <end position="268"/>
    </location>
</feature>
<dbReference type="AlphaFoldDB" id="A0A0S0ITT7"/>
<evidence type="ECO:0000256" key="2">
    <source>
        <dbReference type="ARBA" id="ARBA00001971"/>
    </source>
</evidence>
<keyword evidence="11" id="KW-1278">Translocase</keyword>
<dbReference type="GO" id="GO:0005739">
    <property type="term" value="C:mitochondrion"/>
    <property type="evidence" value="ECO:0007669"/>
    <property type="project" value="GOC"/>
</dbReference>
<evidence type="ECO:0000256" key="13">
    <source>
        <dbReference type="ARBA" id="ARBA00022989"/>
    </source>
</evidence>
<reference evidence="22" key="1">
    <citation type="journal article" date="2019" name="Microbiol. Resour. Announc.">
        <title>Remarkable Features of Mitochondrial DNA of Acanthamoeba polyphaga Linc Ap-1, Revealed by Whole-Genome Sequencing.</title>
        <authorList>
            <person name="Karlyshev A.V."/>
        </authorList>
    </citation>
    <scope>NUCLEOTIDE SEQUENCE</scope>
    <source>
        <strain evidence="22">Linc Ap-1</strain>
    </source>
</reference>
<feature type="transmembrane region" description="Helical" evidence="18">
    <location>
        <begin position="280"/>
        <end position="304"/>
    </location>
</feature>
<evidence type="ECO:0000313" key="22">
    <source>
        <dbReference type="EMBL" id="ALG41010.1"/>
    </source>
</evidence>